<protein>
    <submittedName>
        <fullName evidence="1">Uncharacterized protein</fullName>
    </submittedName>
</protein>
<dbReference type="AlphaFoldDB" id="A0A0F9BUL4"/>
<accession>A0A0F9BUL4</accession>
<comment type="caution">
    <text evidence="1">The sequence shown here is derived from an EMBL/GenBank/DDBJ whole genome shotgun (WGS) entry which is preliminary data.</text>
</comment>
<feature type="non-terminal residue" evidence="1">
    <location>
        <position position="1"/>
    </location>
</feature>
<sequence length="108" mass="12521">SILPASEKQEVEQYPKKLNKLFETRNSLVHFKEDYIPLTEIDGELIEQIHHDPEKLFELISSLKETVLIQELKNDKITAHISTIREIASMIPKKINKILGIKTSKHSF</sequence>
<reference evidence="1" key="1">
    <citation type="journal article" date="2015" name="Nature">
        <title>Complex archaea that bridge the gap between prokaryotes and eukaryotes.</title>
        <authorList>
            <person name="Spang A."/>
            <person name="Saw J.H."/>
            <person name="Jorgensen S.L."/>
            <person name="Zaremba-Niedzwiedzka K."/>
            <person name="Martijn J."/>
            <person name="Lind A.E."/>
            <person name="van Eijk R."/>
            <person name="Schleper C."/>
            <person name="Guy L."/>
            <person name="Ettema T.J."/>
        </authorList>
    </citation>
    <scope>NUCLEOTIDE SEQUENCE</scope>
</reference>
<evidence type="ECO:0000313" key="1">
    <source>
        <dbReference type="EMBL" id="KKK88076.1"/>
    </source>
</evidence>
<organism evidence="1">
    <name type="scientific">marine sediment metagenome</name>
    <dbReference type="NCBI Taxonomy" id="412755"/>
    <lineage>
        <taxon>unclassified sequences</taxon>
        <taxon>metagenomes</taxon>
        <taxon>ecological metagenomes</taxon>
    </lineage>
</organism>
<dbReference type="EMBL" id="LAZR01050118">
    <property type="protein sequence ID" value="KKK88076.1"/>
    <property type="molecule type" value="Genomic_DNA"/>
</dbReference>
<gene>
    <name evidence="1" type="ORF">LCGC14_2746820</name>
</gene>
<name>A0A0F9BUL4_9ZZZZ</name>
<proteinExistence type="predicted"/>